<dbReference type="InterPro" id="IPR036527">
    <property type="entry name" value="SCP2_sterol-bd_dom_sf"/>
</dbReference>
<reference evidence="2 3" key="1">
    <citation type="journal article" date="2005" name="Int. J. Syst. Evol. Microbiol.">
        <title>Nitrincola lacisaponensis gen. nov., sp. nov., a novel alkaliphilic bacterium isolated from an alkaline, saline lake.</title>
        <authorList>
            <person name="Dimitriu P.A."/>
            <person name="Shukla S.K."/>
            <person name="Conradt J."/>
            <person name="Marquez M.C."/>
            <person name="Ventosa A."/>
            <person name="Maglia A."/>
            <person name="Peyton B.M."/>
            <person name="Pinkart H.C."/>
            <person name="Mormile M.R."/>
        </authorList>
    </citation>
    <scope>NUCLEOTIDE SEQUENCE [LARGE SCALE GENOMIC DNA]</scope>
    <source>
        <strain evidence="2 3">4CA</strain>
    </source>
</reference>
<evidence type="ECO:0000313" key="2">
    <source>
        <dbReference type="EMBL" id="KDE39371.1"/>
    </source>
</evidence>
<dbReference type="InterPro" id="IPR003033">
    <property type="entry name" value="SCP2_sterol-bd_dom"/>
</dbReference>
<keyword evidence="3" id="KW-1185">Reference proteome</keyword>
<accession>A0A063Y3N9</accession>
<dbReference type="STRING" id="267850.ADINL_2500"/>
<protein>
    <submittedName>
        <fullName evidence="2">SCP-2 sterol transfer family protein</fullName>
    </submittedName>
</protein>
<dbReference type="AlphaFoldDB" id="A0A063Y3N9"/>
<proteinExistence type="predicted"/>
<sequence length="107" mass="12098">MTTHITLEKIVRKLPEKFNPSQANGFKAVFQFKISDADAFFLEIDEVDCQSHYGEHGDPDITLLMDEATLIRVMTGEQDGMSAFMKGQLRAEGNVMLATRLSKLFNR</sequence>
<dbReference type="GO" id="GO:0005829">
    <property type="term" value="C:cytosol"/>
    <property type="evidence" value="ECO:0007669"/>
    <property type="project" value="TreeGrafter"/>
</dbReference>
<evidence type="ECO:0000313" key="3">
    <source>
        <dbReference type="Proteomes" id="UP000027318"/>
    </source>
</evidence>
<evidence type="ECO:0000259" key="1">
    <source>
        <dbReference type="Pfam" id="PF02036"/>
    </source>
</evidence>
<dbReference type="PANTHER" id="PTHR10094">
    <property type="entry name" value="STEROL CARRIER PROTEIN 2 SCP-2 FAMILY PROTEIN"/>
    <property type="match status" value="1"/>
</dbReference>
<gene>
    <name evidence="2" type="ORF">ADINL_2500</name>
</gene>
<dbReference type="SUPFAM" id="SSF55718">
    <property type="entry name" value="SCP-like"/>
    <property type="match status" value="1"/>
</dbReference>
<dbReference type="EMBL" id="JMSZ01000032">
    <property type="protein sequence ID" value="KDE39371.1"/>
    <property type="molecule type" value="Genomic_DNA"/>
</dbReference>
<dbReference type="Pfam" id="PF02036">
    <property type="entry name" value="SCP2"/>
    <property type="match status" value="1"/>
</dbReference>
<dbReference type="RefSeq" id="WP_193364967.1">
    <property type="nucleotide sequence ID" value="NZ_JBKBNO010000002.1"/>
</dbReference>
<comment type="caution">
    <text evidence="2">The sequence shown here is derived from an EMBL/GenBank/DDBJ whole genome shotgun (WGS) entry which is preliminary data.</text>
</comment>
<dbReference type="PANTHER" id="PTHR10094:SF25">
    <property type="entry name" value="SCP2 STEROL-BINDING DOMAIN-CONTAINING PROTEIN 1"/>
    <property type="match status" value="1"/>
</dbReference>
<feature type="domain" description="SCP2" evidence="1">
    <location>
        <begin position="12"/>
        <end position="105"/>
    </location>
</feature>
<name>A0A063Y3N9_9GAMM</name>
<dbReference type="Gene3D" id="3.30.1050.10">
    <property type="entry name" value="SCP2 sterol-binding domain"/>
    <property type="match status" value="1"/>
</dbReference>
<organism evidence="2 3">
    <name type="scientific">Nitrincola lacisaponensis</name>
    <dbReference type="NCBI Taxonomy" id="267850"/>
    <lineage>
        <taxon>Bacteria</taxon>
        <taxon>Pseudomonadati</taxon>
        <taxon>Pseudomonadota</taxon>
        <taxon>Gammaproteobacteria</taxon>
        <taxon>Oceanospirillales</taxon>
        <taxon>Oceanospirillaceae</taxon>
        <taxon>Nitrincola</taxon>
    </lineage>
</organism>
<dbReference type="Proteomes" id="UP000027318">
    <property type="component" value="Unassembled WGS sequence"/>
</dbReference>